<accession>A0A3N6LU36</accession>
<organism evidence="1 2">
    <name type="scientific">Natrarchaeobius chitinivorans</name>
    <dbReference type="NCBI Taxonomy" id="1679083"/>
    <lineage>
        <taxon>Archaea</taxon>
        <taxon>Methanobacteriati</taxon>
        <taxon>Methanobacteriota</taxon>
        <taxon>Stenosarchaea group</taxon>
        <taxon>Halobacteria</taxon>
        <taxon>Halobacteriales</taxon>
        <taxon>Natrialbaceae</taxon>
        <taxon>Natrarchaeobius</taxon>
    </lineage>
</organism>
<dbReference type="Proteomes" id="UP000282323">
    <property type="component" value="Unassembled WGS sequence"/>
</dbReference>
<comment type="caution">
    <text evidence="1">The sequence shown here is derived from an EMBL/GenBank/DDBJ whole genome shotgun (WGS) entry which is preliminary data.</text>
</comment>
<name>A0A3N6LU36_NATCH</name>
<dbReference type="OrthoDB" id="165318at2157"/>
<reference evidence="1 2" key="1">
    <citation type="submission" date="2018-10" db="EMBL/GenBank/DDBJ databases">
        <title>Natrarchaeobius chitinivorans gen. nov., sp. nov., and Natrarchaeobius haloalkaliphilus sp. nov., alkaliphilic, chitin-utilizing haloarchaea from hypersaline alkaline lakes.</title>
        <authorList>
            <person name="Sorokin D.Y."/>
            <person name="Elcheninov A.G."/>
            <person name="Kostrikina N.A."/>
            <person name="Bale N.J."/>
            <person name="Sinninghe Damste J.S."/>
            <person name="Khijniak T.V."/>
            <person name="Kublanov I.V."/>
            <person name="Toshchakov S.V."/>
        </authorList>
    </citation>
    <scope>NUCLEOTIDE SEQUENCE [LARGE SCALE GENOMIC DNA]</scope>
    <source>
        <strain evidence="1 2">AArcht4T</strain>
    </source>
</reference>
<keyword evidence="2" id="KW-1185">Reference proteome</keyword>
<protein>
    <submittedName>
        <fullName evidence="1">Uncharacterized protein</fullName>
    </submittedName>
</protein>
<sequence>MVSPFVFLAHRSLLDQHAAHGEIRTWLANQGECRDVRYVPSSIRRHEVRATIDPEVLLGEPHPPETVDLRVAFDVPEDADYDHYEIQWIDGERNYSFGWHQDGTHPDLGECHFQLDYRDETITREPAVFHDSHPVNVLEQRLSLVPSILEVVTWDDNRPRLSRWPPLDV</sequence>
<dbReference type="AlphaFoldDB" id="A0A3N6LU36"/>
<proteinExistence type="predicted"/>
<gene>
    <name evidence="1" type="ORF">EA473_17910</name>
</gene>
<dbReference type="RefSeq" id="WP_124196949.1">
    <property type="nucleotide sequence ID" value="NZ_REGA01000018.1"/>
</dbReference>
<evidence type="ECO:0000313" key="2">
    <source>
        <dbReference type="Proteomes" id="UP000282323"/>
    </source>
</evidence>
<evidence type="ECO:0000313" key="1">
    <source>
        <dbReference type="EMBL" id="RQG92127.1"/>
    </source>
</evidence>
<dbReference type="EMBL" id="REGA01000018">
    <property type="protein sequence ID" value="RQG92127.1"/>
    <property type="molecule type" value="Genomic_DNA"/>
</dbReference>